<proteinExistence type="predicted"/>
<comment type="caution">
    <text evidence="1">The sequence shown here is derived from an EMBL/GenBank/DDBJ whole genome shotgun (WGS) entry which is preliminary data.</text>
</comment>
<keyword evidence="2" id="KW-1185">Reference proteome</keyword>
<evidence type="ECO:0000313" key="1">
    <source>
        <dbReference type="EMBL" id="PWW21317.1"/>
    </source>
</evidence>
<protein>
    <submittedName>
        <fullName evidence="1">Uncharacterized protein</fullName>
    </submittedName>
</protein>
<accession>A0A317QF08</accession>
<dbReference type="AlphaFoldDB" id="A0A317QF08"/>
<name>A0A317QF08_9ACTN</name>
<reference evidence="2" key="1">
    <citation type="submission" date="2018-05" db="EMBL/GenBank/DDBJ databases">
        <authorList>
            <person name="Klenk H.-P."/>
            <person name="Huntemann M."/>
            <person name="Clum A."/>
            <person name="Pillay M."/>
            <person name="Palaniappan K."/>
            <person name="Varghese N."/>
            <person name="Mikhailova N."/>
            <person name="Stamatis D."/>
            <person name="Reddy T."/>
            <person name="Daum C."/>
            <person name="Shapiro N."/>
            <person name="Ivanova N."/>
            <person name="Kyrpides N."/>
            <person name="Woyke T."/>
        </authorList>
    </citation>
    <scope>NUCLEOTIDE SEQUENCE [LARGE SCALE GENOMIC DNA]</scope>
    <source>
        <strain evidence="2">DSM 45417</strain>
    </source>
</reference>
<sequence length="165" mass="18662">MLLRCCDSAVDAALASGHLSREDLTACLERMGPVPGSRRAARVTTFADGRSESVGESRSRVLLHRLGIPAPDLQVRLLRPNRSVIGRCDFGWREHRTVGEFDGRVEYRADEGRDPGDVVFREELREDEIRDAGWEVARWTWADLDTPSVVDRRIRRAPSRAGRPR</sequence>
<dbReference type="EMBL" id="QGTX01000001">
    <property type="protein sequence ID" value="PWW21317.1"/>
    <property type="molecule type" value="Genomic_DNA"/>
</dbReference>
<dbReference type="OrthoDB" id="5517693at2"/>
<gene>
    <name evidence="1" type="ORF">JD79_00445</name>
</gene>
<organism evidence="1 2">
    <name type="scientific">Geodermatophilus normandii</name>
    <dbReference type="NCBI Taxonomy" id="1137989"/>
    <lineage>
        <taxon>Bacteria</taxon>
        <taxon>Bacillati</taxon>
        <taxon>Actinomycetota</taxon>
        <taxon>Actinomycetes</taxon>
        <taxon>Geodermatophilales</taxon>
        <taxon>Geodermatophilaceae</taxon>
        <taxon>Geodermatophilus</taxon>
    </lineage>
</organism>
<dbReference type="Proteomes" id="UP000246661">
    <property type="component" value="Unassembled WGS sequence"/>
</dbReference>
<evidence type="ECO:0000313" key="2">
    <source>
        <dbReference type="Proteomes" id="UP000246661"/>
    </source>
</evidence>
<dbReference type="RefSeq" id="WP_110004219.1">
    <property type="nucleotide sequence ID" value="NZ_QGTX01000001.1"/>
</dbReference>